<evidence type="ECO:0000313" key="3">
    <source>
        <dbReference type="Proteomes" id="UP001596380"/>
    </source>
</evidence>
<feature type="region of interest" description="Disordered" evidence="1">
    <location>
        <begin position="1"/>
        <end position="35"/>
    </location>
</feature>
<evidence type="ECO:0000256" key="1">
    <source>
        <dbReference type="SAM" id="MobiDB-lite"/>
    </source>
</evidence>
<name>A0ABW2CNJ6_9ACTN</name>
<feature type="region of interest" description="Disordered" evidence="1">
    <location>
        <begin position="174"/>
        <end position="214"/>
    </location>
</feature>
<gene>
    <name evidence="2" type="ORF">ACFQKB_26655</name>
</gene>
<accession>A0ABW2CNJ6</accession>
<proteinExistence type="predicted"/>
<protein>
    <recommendedName>
        <fullName evidence="4">Tail assembly chaperone</fullName>
    </recommendedName>
</protein>
<evidence type="ECO:0008006" key="4">
    <source>
        <dbReference type="Google" id="ProtNLM"/>
    </source>
</evidence>
<comment type="caution">
    <text evidence="2">The sequence shown here is derived from an EMBL/GenBank/DDBJ whole genome shotgun (WGS) entry which is preliminary data.</text>
</comment>
<keyword evidence="3" id="KW-1185">Reference proteome</keyword>
<dbReference type="Proteomes" id="UP001596380">
    <property type="component" value="Unassembled WGS sequence"/>
</dbReference>
<organism evidence="2 3">
    <name type="scientific">Actinomadura yumaensis</name>
    <dbReference type="NCBI Taxonomy" id="111807"/>
    <lineage>
        <taxon>Bacteria</taxon>
        <taxon>Bacillati</taxon>
        <taxon>Actinomycetota</taxon>
        <taxon>Actinomycetes</taxon>
        <taxon>Streptosporangiales</taxon>
        <taxon>Thermomonosporaceae</taxon>
        <taxon>Actinomadura</taxon>
    </lineage>
</organism>
<sequence length="214" mass="22670">MNPNKMTQQPGDLGAARRARAAAREKERLEAEAAGREARGETLRLWFDDPERPFAVLPAELPVAAIAPLRSLNMDITYLLRQVADLARMSSDDPDEVAARMGIIDMVINLLVSNPDLPSELLATVEQIAVALFGEDGYAQFLAEKESLDDIAETVRAVASWYAVALGKLVSRWSSSTGGETSKATSSAGTVSTPEPSGAVPALPDGSESAASSS</sequence>
<dbReference type="EMBL" id="JBHSXS010000019">
    <property type="protein sequence ID" value="MFC6883366.1"/>
    <property type="molecule type" value="Genomic_DNA"/>
</dbReference>
<feature type="compositionally biased region" description="Basic and acidic residues" evidence="1">
    <location>
        <begin position="22"/>
        <end position="35"/>
    </location>
</feature>
<feature type="compositionally biased region" description="Polar residues" evidence="1">
    <location>
        <begin position="1"/>
        <end position="10"/>
    </location>
</feature>
<feature type="compositionally biased region" description="Polar residues" evidence="1">
    <location>
        <begin position="174"/>
        <end position="195"/>
    </location>
</feature>
<reference evidence="3" key="1">
    <citation type="journal article" date="2019" name="Int. J. Syst. Evol. Microbiol.">
        <title>The Global Catalogue of Microorganisms (GCM) 10K type strain sequencing project: providing services to taxonomists for standard genome sequencing and annotation.</title>
        <authorList>
            <consortium name="The Broad Institute Genomics Platform"/>
            <consortium name="The Broad Institute Genome Sequencing Center for Infectious Disease"/>
            <person name="Wu L."/>
            <person name="Ma J."/>
        </authorList>
    </citation>
    <scope>NUCLEOTIDE SEQUENCE [LARGE SCALE GENOMIC DNA]</scope>
    <source>
        <strain evidence="3">JCM 3369</strain>
    </source>
</reference>
<evidence type="ECO:0000313" key="2">
    <source>
        <dbReference type="EMBL" id="MFC6883366.1"/>
    </source>
</evidence>
<dbReference type="RefSeq" id="WP_378063625.1">
    <property type="nucleotide sequence ID" value="NZ_JBHSXS010000019.1"/>
</dbReference>